<dbReference type="EMBL" id="JQ085816">
    <property type="protein sequence ID" value="AFD03136.1"/>
    <property type="molecule type" value="Genomic_DNA"/>
</dbReference>
<accession>H9BWG4</accession>
<name>H9BWG4_9BACT</name>
<proteinExistence type="predicted"/>
<dbReference type="AlphaFoldDB" id="H9BWG4"/>
<organism evidence="1">
    <name type="scientific">uncultured bacterium W5-77b</name>
    <dbReference type="NCBI Taxonomy" id="1131000"/>
    <lineage>
        <taxon>Bacteria</taxon>
        <taxon>environmental samples</taxon>
    </lineage>
</organism>
<reference evidence="1" key="1">
    <citation type="submission" date="2011-11" db="EMBL/GenBank/DDBJ databases">
        <title>Construction and analysis of a metagenome of deep-sea sediment.</title>
        <authorList>
            <person name="Huo Y.-Y."/>
            <person name="Cheng H."/>
            <person name="Wu M."/>
        </authorList>
    </citation>
    <scope>NUCLEOTIDE SEQUENCE</scope>
</reference>
<evidence type="ECO:0000313" key="1">
    <source>
        <dbReference type="EMBL" id="AFD03136.1"/>
    </source>
</evidence>
<protein>
    <submittedName>
        <fullName evidence="1">Uncharacterized protein</fullName>
    </submittedName>
</protein>
<sequence>MRAPTSPREDAPLFILLQDDPLDSFQDVDGWIVSLPSRPHMNYQLLAEGDFWNILKDIKALYPNLKTVATFLIGVGDSSDAALSLANNYRPLFNGVAFSGSRIGLDLPNLDTIPVIHFSSEVSILTTPWGGEVLIKRLQERGNIHASSTSGDMTEAMQLLTMRPSSTTIPRFSFTDYQYSQILPWLQVAGKISEWDPVEISGEIREGVLTLNATNVSSLNITLSESITFPHKIKKIRLNHEVFSIPSDVHASFLLTKEEQTYHQNSKYRTPGTMVDFFRNEPLYLVYQDQDTHSEYLQKTLAIATRFSQLDFSGLPPLKAKIPLIPLSQYNANALPPHRIIAIGQPQKIERVLSNDSDYLPLHHSSSRMHIFGKTLPSEGHTERVIAYGLIFPPQAPSSQKLSLLLAADDLEGLSLLESHYCSAITLHDPQDLKVWVKEDTSYKFLTEEIFSTYWQENTRSALLIEVPLKKSNLWESYLHELLIEESQLATFALTKSLGNLAQIPSRLTYQALSDFIPNKHYAIVKLHGLGADKLGTKLLAAMDDLTLSGLDDWVYINKNTKKTSFLAERFRQKESLSVLIDAAALEELSAEELRYLDYDLLPYSLREMFFHRITKEKERFAKAFLRIASTEAESQQNNRSTFERVQ</sequence>